<protein>
    <recommendedName>
        <fullName evidence="4">Lamina-associated polypeptide 2 alpha C-terminal domain-containing protein</fullName>
    </recommendedName>
</protein>
<feature type="region of interest" description="Disordered" evidence="1">
    <location>
        <begin position="1"/>
        <end position="34"/>
    </location>
</feature>
<dbReference type="Proteomes" id="UP000031443">
    <property type="component" value="Unassembled WGS sequence"/>
</dbReference>
<sequence>MDPPVLDDTQSTTPAWPRLEELIVTPPPSVPQEDYRGHQDLLKRVAASLHLQAEEMEEPSDSLFNDLSPSALGRVAFPLHEGVARISNALWQTPASLAPISKKEERKYFVPLKGHEYLYTHPVPNSLVGESVNHREQQGKPAPTPKNKDSQRLDAFGRKVYLSSSFQLRVANCQALLDSYEFNLWESLSKFEDSLRERDKEFKVFMEEGAAAARASLQAASDAADTAARSMASAVSMRRASWLLLSGLSNDAQLSMQDLPFNWKALETDTRLHGMKDSHTTLQTLGLCVPPQAKPKFKL</sequence>
<name>M7BP64_CHEMY</name>
<proteinExistence type="predicted"/>
<reference evidence="3" key="1">
    <citation type="journal article" date="2013" name="Nat. Genet.">
        <title>The draft genomes of soft-shell turtle and green sea turtle yield insights into the development and evolution of the turtle-specific body plan.</title>
        <authorList>
            <person name="Wang Z."/>
            <person name="Pascual-Anaya J."/>
            <person name="Zadissa A."/>
            <person name="Li W."/>
            <person name="Niimura Y."/>
            <person name="Huang Z."/>
            <person name="Li C."/>
            <person name="White S."/>
            <person name="Xiong Z."/>
            <person name="Fang D."/>
            <person name="Wang B."/>
            <person name="Ming Y."/>
            <person name="Chen Y."/>
            <person name="Zheng Y."/>
            <person name="Kuraku S."/>
            <person name="Pignatelli M."/>
            <person name="Herrero J."/>
            <person name="Beal K."/>
            <person name="Nozawa M."/>
            <person name="Li Q."/>
            <person name="Wang J."/>
            <person name="Zhang H."/>
            <person name="Yu L."/>
            <person name="Shigenobu S."/>
            <person name="Wang J."/>
            <person name="Liu J."/>
            <person name="Flicek P."/>
            <person name="Searle S."/>
            <person name="Wang J."/>
            <person name="Kuratani S."/>
            <person name="Yin Y."/>
            <person name="Aken B."/>
            <person name="Zhang G."/>
            <person name="Irie N."/>
        </authorList>
    </citation>
    <scope>NUCLEOTIDE SEQUENCE [LARGE SCALE GENOMIC DNA]</scope>
</reference>
<dbReference type="AlphaFoldDB" id="M7BP64"/>
<evidence type="ECO:0000313" key="2">
    <source>
        <dbReference type="EMBL" id="EMP37500.1"/>
    </source>
</evidence>
<evidence type="ECO:0008006" key="4">
    <source>
        <dbReference type="Google" id="ProtNLM"/>
    </source>
</evidence>
<dbReference type="Gene3D" id="1.10.287.3160">
    <property type="match status" value="1"/>
</dbReference>
<evidence type="ECO:0000313" key="3">
    <source>
        <dbReference type="Proteomes" id="UP000031443"/>
    </source>
</evidence>
<accession>M7BP64</accession>
<evidence type="ECO:0000256" key="1">
    <source>
        <dbReference type="SAM" id="MobiDB-lite"/>
    </source>
</evidence>
<gene>
    <name evidence="2" type="ORF">UY3_05313</name>
</gene>
<dbReference type="EMBL" id="KB522027">
    <property type="protein sequence ID" value="EMP37500.1"/>
    <property type="molecule type" value="Genomic_DNA"/>
</dbReference>
<keyword evidence="3" id="KW-1185">Reference proteome</keyword>
<organism evidence="2 3">
    <name type="scientific">Chelonia mydas</name>
    <name type="common">Green sea-turtle</name>
    <name type="synonym">Chelonia agassizi</name>
    <dbReference type="NCBI Taxonomy" id="8469"/>
    <lineage>
        <taxon>Eukaryota</taxon>
        <taxon>Metazoa</taxon>
        <taxon>Chordata</taxon>
        <taxon>Craniata</taxon>
        <taxon>Vertebrata</taxon>
        <taxon>Euteleostomi</taxon>
        <taxon>Archelosauria</taxon>
        <taxon>Testudinata</taxon>
        <taxon>Testudines</taxon>
        <taxon>Cryptodira</taxon>
        <taxon>Durocryptodira</taxon>
        <taxon>Americhelydia</taxon>
        <taxon>Chelonioidea</taxon>
        <taxon>Cheloniidae</taxon>
        <taxon>Chelonia</taxon>
    </lineage>
</organism>